<protein>
    <submittedName>
        <fullName evidence="2">Uncharacterized protein</fullName>
    </submittedName>
</protein>
<gene>
    <name evidence="2" type="ORF">IF1G_11119</name>
</gene>
<dbReference type="OrthoDB" id="4869836at2759"/>
<evidence type="ECO:0000313" key="2">
    <source>
        <dbReference type="EMBL" id="TQV90227.1"/>
    </source>
</evidence>
<name>A0A545UL96_9HYPO</name>
<feature type="compositionally biased region" description="Polar residues" evidence="1">
    <location>
        <begin position="126"/>
        <end position="136"/>
    </location>
</feature>
<feature type="region of interest" description="Disordered" evidence="1">
    <location>
        <begin position="1"/>
        <end position="50"/>
    </location>
</feature>
<feature type="region of interest" description="Disordered" evidence="1">
    <location>
        <begin position="63"/>
        <end position="187"/>
    </location>
</feature>
<evidence type="ECO:0000256" key="1">
    <source>
        <dbReference type="SAM" id="MobiDB-lite"/>
    </source>
</evidence>
<feature type="compositionally biased region" description="Polar residues" evidence="1">
    <location>
        <begin position="1"/>
        <end position="21"/>
    </location>
</feature>
<keyword evidence="3" id="KW-1185">Reference proteome</keyword>
<feature type="compositionally biased region" description="Basic and acidic residues" evidence="1">
    <location>
        <begin position="86"/>
        <end position="104"/>
    </location>
</feature>
<organism evidence="2 3">
    <name type="scientific">Cordyceps javanica</name>
    <dbReference type="NCBI Taxonomy" id="43265"/>
    <lineage>
        <taxon>Eukaryota</taxon>
        <taxon>Fungi</taxon>
        <taxon>Dikarya</taxon>
        <taxon>Ascomycota</taxon>
        <taxon>Pezizomycotina</taxon>
        <taxon>Sordariomycetes</taxon>
        <taxon>Hypocreomycetidae</taxon>
        <taxon>Hypocreales</taxon>
        <taxon>Cordycipitaceae</taxon>
        <taxon>Cordyceps</taxon>
    </lineage>
</organism>
<feature type="compositionally biased region" description="Basic and acidic residues" evidence="1">
    <location>
        <begin position="390"/>
        <end position="404"/>
    </location>
</feature>
<feature type="region of interest" description="Disordered" evidence="1">
    <location>
        <begin position="390"/>
        <end position="435"/>
    </location>
</feature>
<dbReference type="AlphaFoldDB" id="A0A545UL96"/>
<reference evidence="2 3" key="1">
    <citation type="journal article" date="2019" name="Appl. Microbiol. Biotechnol.">
        <title>Genome sequence of Isaria javanica and comparative genome analysis insights into family S53 peptidase evolution in fungal entomopathogens.</title>
        <authorList>
            <person name="Lin R."/>
            <person name="Zhang X."/>
            <person name="Xin B."/>
            <person name="Zou M."/>
            <person name="Gao Y."/>
            <person name="Qin F."/>
            <person name="Hu Q."/>
            <person name="Xie B."/>
            <person name="Cheng X."/>
        </authorList>
    </citation>
    <scope>NUCLEOTIDE SEQUENCE [LARGE SCALE GENOMIC DNA]</scope>
    <source>
        <strain evidence="2 3">IJ1G</strain>
    </source>
</reference>
<feature type="compositionally biased region" description="Basic and acidic residues" evidence="1">
    <location>
        <begin position="159"/>
        <end position="173"/>
    </location>
</feature>
<dbReference type="Proteomes" id="UP000315783">
    <property type="component" value="Unassembled WGS sequence"/>
</dbReference>
<feature type="compositionally biased region" description="Basic and acidic residues" evidence="1">
    <location>
        <begin position="22"/>
        <end position="44"/>
    </location>
</feature>
<evidence type="ECO:0000313" key="3">
    <source>
        <dbReference type="Proteomes" id="UP000315783"/>
    </source>
</evidence>
<proteinExistence type="predicted"/>
<accession>A0A545UL96</accession>
<comment type="caution">
    <text evidence="2">The sequence shown here is derived from an EMBL/GenBank/DDBJ whole genome shotgun (WGS) entry which is preliminary data.</text>
</comment>
<dbReference type="EMBL" id="SPUK01000031">
    <property type="protein sequence ID" value="TQV90227.1"/>
    <property type="molecule type" value="Genomic_DNA"/>
</dbReference>
<sequence length="435" mass="48149">MVAQTRSQTASNQQAAGNQQTRIKEAKTNQREKNGIPKRGDPGKASKALAKTLEAAVDAYEKADDGKKAEMQNQLNVRQPLDNPDAMDRDDNPAGGLDVKKEIEEGSMFVSPISRDPERSPEKSEGSPSDPTPSSDKGQDPNPLSGKEQDSTPPSGNEQDTKPPGDNSHEKLRPPNVEFESGLATPRTEDDDKLVLVRANPVRERFHGSSENVGWCRLAFGRAFDIEKQGPRNAPRFRFRRHTGELKAKSLDDLACGIIAQINGEKLYQCGDIAGIYGVVWQPLKGIDHYSSLAPRNWKRGNRTVRPPMRIMVKWVVDHEAGDEERKVLSWEKRDAVLRCFEDDRGNGGATVLCEEELRLGETVIVEKGESILLCDWAIVTAAHRGEKRFQEWESGQRPDRDRSPTPGLPLLGKAPMGIQTNQRGLRVGQALPTS</sequence>
<feature type="compositionally biased region" description="Basic and acidic residues" evidence="1">
    <location>
        <begin position="115"/>
        <end position="125"/>
    </location>
</feature>